<accession>A0ABV8VWN1</accession>
<evidence type="ECO:0000259" key="1">
    <source>
        <dbReference type="Pfam" id="PF01814"/>
    </source>
</evidence>
<proteinExistence type="predicted"/>
<gene>
    <name evidence="2" type="ORF">ACFOZ1_14155</name>
</gene>
<dbReference type="InterPro" id="IPR012312">
    <property type="entry name" value="Hemerythrin-like"/>
</dbReference>
<dbReference type="EMBL" id="JBHSDV010000005">
    <property type="protein sequence ID" value="MFC4388942.1"/>
    <property type="molecule type" value="Genomic_DNA"/>
</dbReference>
<keyword evidence="3" id="KW-1185">Reference proteome</keyword>
<name>A0ABV8VWN1_9BACI</name>
<comment type="caution">
    <text evidence="2">The sequence shown here is derived from an EMBL/GenBank/DDBJ whole genome shotgun (WGS) entry which is preliminary data.</text>
</comment>
<dbReference type="Gene3D" id="1.20.120.520">
    <property type="entry name" value="nmb1532 protein domain like"/>
    <property type="match status" value="1"/>
</dbReference>
<dbReference type="RefSeq" id="WP_390200330.1">
    <property type="nucleotide sequence ID" value="NZ_JBHSDV010000005.1"/>
</dbReference>
<reference evidence="3" key="1">
    <citation type="journal article" date="2019" name="Int. J. Syst. Evol. Microbiol.">
        <title>The Global Catalogue of Microorganisms (GCM) 10K type strain sequencing project: providing services to taxonomists for standard genome sequencing and annotation.</title>
        <authorList>
            <consortium name="The Broad Institute Genomics Platform"/>
            <consortium name="The Broad Institute Genome Sequencing Center for Infectious Disease"/>
            <person name="Wu L."/>
            <person name="Ma J."/>
        </authorList>
    </citation>
    <scope>NUCLEOTIDE SEQUENCE [LARGE SCALE GENOMIC DNA]</scope>
    <source>
        <strain evidence="3">KACC 14058</strain>
    </source>
</reference>
<dbReference type="Proteomes" id="UP001595880">
    <property type="component" value="Unassembled WGS sequence"/>
</dbReference>
<feature type="domain" description="Hemerythrin-like" evidence="1">
    <location>
        <begin position="7"/>
        <end position="144"/>
    </location>
</feature>
<dbReference type="Pfam" id="PF01814">
    <property type="entry name" value="Hemerythrin"/>
    <property type="match status" value="1"/>
</dbReference>
<organism evidence="2 3">
    <name type="scientific">Gracilibacillus marinus</name>
    <dbReference type="NCBI Taxonomy" id="630535"/>
    <lineage>
        <taxon>Bacteria</taxon>
        <taxon>Bacillati</taxon>
        <taxon>Bacillota</taxon>
        <taxon>Bacilli</taxon>
        <taxon>Bacillales</taxon>
        <taxon>Bacillaceae</taxon>
        <taxon>Gracilibacillus</taxon>
    </lineage>
</organism>
<sequence length="163" mass="18991">MLYCAAIQQLINEHQLLRNEINACFDLTEEIEIAEEKEAISYFLELYQLLLSFSKNLTAHSLIEEEGLFPMISAYLGEGDTTIEQMEIEHQKAENFLAMFFQETEQELDKLDELIAQSLTVYVVQAYDTLMQHFSKEEKQLFPLGEKILSDREKEELLLKMGI</sequence>
<evidence type="ECO:0000313" key="3">
    <source>
        <dbReference type="Proteomes" id="UP001595880"/>
    </source>
</evidence>
<protein>
    <submittedName>
        <fullName evidence="2">Hemerythrin domain-containing protein</fullName>
    </submittedName>
</protein>
<evidence type="ECO:0000313" key="2">
    <source>
        <dbReference type="EMBL" id="MFC4388942.1"/>
    </source>
</evidence>